<dbReference type="Gene3D" id="3.40.50.10810">
    <property type="entry name" value="Tandem AAA-ATPase domain"/>
    <property type="match status" value="1"/>
</dbReference>
<dbReference type="InterPro" id="IPR014001">
    <property type="entry name" value="Helicase_ATP-bd"/>
</dbReference>
<dbReference type="InterPro" id="IPR038718">
    <property type="entry name" value="SNF2-like_sf"/>
</dbReference>
<keyword evidence="5" id="KW-0547">Nucleotide-binding</keyword>
<keyword evidence="5" id="KW-0347">Helicase</keyword>
<protein>
    <submittedName>
        <fullName evidence="5">DEAD/DEAH box helicase</fullName>
        <ecNumber evidence="5">3.6.4.-</ecNumber>
    </submittedName>
</protein>
<sequence length="709" mass="76337">MIASVGQVSDPTSPAWDGLQDDRSVDRYGALAGAQVTSKPSSVSLPAPVNLSPPDLVVKACFDGMRFGLQLAHVPGLSKPLERHGAWWSAARRMWLVRATGAADVESMLLDAYRGQHVSFDAVAAALRASAAAPEPDFYTQLLDVQVFPLAKGDGGRGKWAVSFAYDPPCVAAMRAMRGLFHKHAAAWQVHCDPAEIQEHLVRHAGVKAEFVFVHEQAVVLEELATASASSSPIVVPAAPPPQRGGGGGDDSAGTGFFSTDVQRSGDLPFDASAVTSLVATGVLRDYQAVGVEHMLRSAGACMGDDMGLGKSRQTVVASRLAAGKGRVLIVCPASLRLNWEREIRMVYPEATVGMVGEDRIATLQACDWVIGNYERMGGLVRATELAFEVMAVDEAHYLKEYQSGRTRNVFLLAARIPRCYVVTGTPLLNREVEMHTLLRITGHALGQLPLGDFRKGFAGTAEKRAKLADAIKGWMIRRSKAVLSDLGKKDRQLRYLSPEGLGTYREIYRDMSLQAMPKIVQLRRTLESLKVPFLLDTVQSMGDDDKIIIFCEYMSTVDALKQALAGLGIGCVSLVGADSAKKRQAAVDAFQQVPTNKVFIGTTSAAGVGITLTAANLVAFASMPWTPALMRQAEDRAYRLGQLRDVLVIVPIVPGTIDEGVLKLQDAKRTTEVEVVEAAKAALPDAQQPELAELPAAAREERAVLEFA</sequence>
<dbReference type="PANTHER" id="PTHR45766:SF6">
    <property type="entry name" value="SWI_SNF-RELATED MATRIX-ASSOCIATED ACTIN-DEPENDENT REGULATOR OF CHROMATIN SUBFAMILY A-LIKE PROTEIN 1"/>
    <property type="match status" value="1"/>
</dbReference>
<evidence type="ECO:0000256" key="1">
    <source>
        <dbReference type="ARBA" id="ARBA00022801"/>
    </source>
</evidence>
<evidence type="ECO:0000259" key="4">
    <source>
        <dbReference type="PROSITE" id="PS51194"/>
    </source>
</evidence>
<dbReference type="SMART" id="SM00490">
    <property type="entry name" value="HELICc"/>
    <property type="match status" value="1"/>
</dbReference>
<dbReference type="EC" id="3.6.4.-" evidence="5"/>
<evidence type="ECO:0000256" key="2">
    <source>
        <dbReference type="SAM" id="MobiDB-lite"/>
    </source>
</evidence>
<dbReference type="GO" id="GO:0016787">
    <property type="term" value="F:hydrolase activity"/>
    <property type="evidence" value="ECO:0007669"/>
    <property type="project" value="UniProtKB-KW"/>
</dbReference>
<accession>A0ABY9AW74</accession>
<dbReference type="PROSITE" id="PS51194">
    <property type="entry name" value="HELICASE_CTER"/>
    <property type="match status" value="1"/>
</dbReference>
<dbReference type="GO" id="GO:0004386">
    <property type="term" value="F:helicase activity"/>
    <property type="evidence" value="ECO:0007669"/>
    <property type="project" value="UniProtKB-KW"/>
</dbReference>
<dbReference type="EMBL" id="CP127363">
    <property type="protein sequence ID" value="WIY51146.1"/>
    <property type="molecule type" value="Genomic_DNA"/>
</dbReference>
<dbReference type="RefSeq" id="WP_011795781.1">
    <property type="nucleotide sequence ID" value="NZ_CP023687.1"/>
</dbReference>
<feature type="region of interest" description="Disordered" evidence="2">
    <location>
        <begin position="232"/>
        <end position="256"/>
    </location>
</feature>
<dbReference type="InterPro" id="IPR000330">
    <property type="entry name" value="SNF2_N"/>
</dbReference>
<feature type="domain" description="Helicase ATP-binding" evidence="3">
    <location>
        <begin position="292"/>
        <end position="445"/>
    </location>
</feature>
<dbReference type="Gene3D" id="3.40.50.300">
    <property type="entry name" value="P-loop containing nucleotide triphosphate hydrolases"/>
    <property type="match status" value="1"/>
</dbReference>
<reference evidence="5 6" key="1">
    <citation type="submission" date="2023-06" db="EMBL/GenBank/DDBJ databases">
        <authorList>
            <person name="Ham H."/>
            <person name="Park D.S."/>
        </authorList>
    </citation>
    <scope>NUCLEOTIDE SEQUENCE [LARGE SCALE GENOMIC DNA]</scope>
    <source>
        <strain evidence="5 6">KACC 17005</strain>
    </source>
</reference>
<evidence type="ECO:0000313" key="5">
    <source>
        <dbReference type="EMBL" id="WIY51146.1"/>
    </source>
</evidence>
<dbReference type="CDD" id="cd18793">
    <property type="entry name" value="SF2_C_SNF"/>
    <property type="match status" value="1"/>
</dbReference>
<dbReference type="PANTHER" id="PTHR45766">
    <property type="entry name" value="DNA ANNEALING HELICASE AND ENDONUCLEASE ZRANB3 FAMILY MEMBER"/>
    <property type="match status" value="1"/>
</dbReference>
<gene>
    <name evidence="5" type="ORF">QRO08_11480</name>
</gene>
<keyword evidence="5" id="KW-0067">ATP-binding</keyword>
<dbReference type="InterPro" id="IPR001650">
    <property type="entry name" value="Helicase_C-like"/>
</dbReference>
<evidence type="ECO:0000313" key="6">
    <source>
        <dbReference type="Proteomes" id="UP001242732"/>
    </source>
</evidence>
<dbReference type="InterPro" id="IPR027417">
    <property type="entry name" value="P-loop_NTPase"/>
</dbReference>
<dbReference type="Pfam" id="PF00176">
    <property type="entry name" value="SNF2-rel_dom"/>
    <property type="match status" value="1"/>
</dbReference>
<feature type="domain" description="Helicase C-terminal" evidence="4">
    <location>
        <begin position="531"/>
        <end position="696"/>
    </location>
</feature>
<organism evidence="5 6">
    <name type="scientific">Paracidovorax citrulli</name>
    <name type="common">Acidovorax citrulli</name>
    <dbReference type="NCBI Taxonomy" id="80869"/>
    <lineage>
        <taxon>Bacteria</taxon>
        <taxon>Pseudomonadati</taxon>
        <taxon>Pseudomonadota</taxon>
        <taxon>Betaproteobacteria</taxon>
        <taxon>Burkholderiales</taxon>
        <taxon>Comamonadaceae</taxon>
        <taxon>Paracidovorax</taxon>
    </lineage>
</organism>
<keyword evidence="1 5" id="KW-0378">Hydrolase</keyword>
<dbReference type="SUPFAM" id="SSF52540">
    <property type="entry name" value="P-loop containing nucleoside triphosphate hydrolases"/>
    <property type="match status" value="2"/>
</dbReference>
<keyword evidence="6" id="KW-1185">Reference proteome</keyword>
<name>A0ABY9AW74_PARCI</name>
<proteinExistence type="predicted"/>
<dbReference type="SMART" id="SM00487">
    <property type="entry name" value="DEXDc"/>
    <property type="match status" value="1"/>
</dbReference>
<dbReference type="InterPro" id="IPR049730">
    <property type="entry name" value="SNF2/RAD54-like_C"/>
</dbReference>
<dbReference type="PROSITE" id="PS51192">
    <property type="entry name" value="HELICASE_ATP_BIND_1"/>
    <property type="match status" value="1"/>
</dbReference>
<dbReference type="Proteomes" id="UP001242732">
    <property type="component" value="Chromosome"/>
</dbReference>
<dbReference type="Pfam" id="PF00271">
    <property type="entry name" value="Helicase_C"/>
    <property type="match status" value="1"/>
</dbReference>
<evidence type="ECO:0000259" key="3">
    <source>
        <dbReference type="PROSITE" id="PS51192"/>
    </source>
</evidence>